<accession>A0ACC0A8X3</accession>
<evidence type="ECO:0000313" key="1">
    <source>
        <dbReference type="EMBL" id="KAI5657340.1"/>
    </source>
</evidence>
<comment type="caution">
    <text evidence="1">The sequence shown here is derived from an EMBL/GenBank/DDBJ whole genome shotgun (WGS) entry which is preliminary data.</text>
</comment>
<protein>
    <submittedName>
        <fullName evidence="1">Uncharacterized protein</fullName>
    </submittedName>
</protein>
<reference evidence="2" key="1">
    <citation type="journal article" date="2023" name="Nat. Plants">
        <title>Single-cell RNA sequencing provides a high-resolution roadmap for understanding the multicellular compartmentation of specialized metabolism.</title>
        <authorList>
            <person name="Sun S."/>
            <person name="Shen X."/>
            <person name="Li Y."/>
            <person name="Li Y."/>
            <person name="Wang S."/>
            <person name="Li R."/>
            <person name="Zhang H."/>
            <person name="Shen G."/>
            <person name="Guo B."/>
            <person name="Wei J."/>
            <person name="Xu J."/>
            <person name="St-Pierre B."/>
            <person name="Chen S."/>
            <person name="Sun C."/>
        </authorList>
    </citation>
    <scope>NUCLEOTIDE SEQUENCE [LARGE SCALE GENOMIC DNA]</scope>
</reference>
<dbReference type="Proteomes" id="UP001060085">
    <property type="component" value="Linkage Group LG06"/>
</dbReference>
<evidence type="ECO:0000313" key="2">
    <source>
        <dbReference type="Proteomes" id="UP001060085"/>
    </source>
</evidence>
<sequence>MGKPIQSVLLLASALYLFSLLGSTAHAKEEAFDVEGSVYCDRCRAQFQNKLSEPISGATVRLECREPVGNQLKFSADGVTDASGNYKLKVVGDHEDEVCQVVLIQSPRQDCNEIPKEAFEQLSSRITLTDNSGIADPVRHANPLGFMVKEAVPECLQLYKELDMLPDDLVP</sequence>
<organism evidence="1 2">
    <name type="scientific">Catharanthus roseus</name>
    <name type="common">Madagascar periwinkle</name>
    <name type="synonym">Vinca rosea</name>
    <dbReference type="NCBI Taxonomy" id="4058"/>
    <lineage>
        <taxon>Eukaryota</taxon>
        <taxon>Viridiplantae</taxon>
        <taxon>Streptophyta</taxon>
        <taxon>Embryophyta</taxon>
        <taxon>Tracheophyta</taxon>
        <taxon>Spermatophyta</taxon>
        <taxon>Magnoliopsida</taxon>
        <taxon>eudicotyledons</taxon>
        <taxon>Gunneridae</taxon>
        <taxon>Pentapetalae</taxon>
        <taxon>asterids</taxon>
        <taxon>lamiids</taxon>
        <taxon>Gentianales</taxon>
        <taxon>Apocynaceae</taxon>
        <taxon>Rauvolfioideae</taxon>
        <taxon>Vinceae</taxon>
        <taxon>Catharanthinae</taxon>
        <taxon>Catharanthus</taxon>
    </lineage>
</organism>
<dbReference type="EMBL" id="CM044706">
    <property type="protein sequence ID" value="KAI5657340.1"/>
    <property type="molecule type" value="Genomic_DNA"/>
</dbReference>
<gene>
    <name evidence="1" type="ORF">M9H77_26133</name>
</gene>
<keyword evidence="2" id="KW-1185">Reference proteome</keyword>
<name>A0ACC0A8X3_CATRO</name>
<proteinExistence type="predicted"/>